<evidence type="ECO:0000313" key="1">
    <source>
        <dbReference type="EMBL" id="EFN67232.1"/>
    </source>
</evidence>
<dbReference type="EMBL" id="GL439483">
    <property type="protein sequence ID" value="EFN67232.1"/>
    <property type="molecule type" value="Genomic_DNA"/>
</dbReference>
<gene>
    <name evidence="1" type="ORF">EAG_09106</name>
</gene>
<accession>E2AHB5</accession>
<proteinExistence type="predicted"/>
<dbReference type="InParanoid" id="E2AHB5"/>
<dbReference type="Proteomes" id="UP000000311">
    <property type="component" value="Unassembled WGS sequence"/>
</dbReference>
<reference evidence="1 2" key="1">
    <citation type="journal article" date="2010" name="Science">
        <title>Genomic comparison of the ants Camponotus floridanus and Harpegnathos saltator.</title>
        <authorList>
            <person name="Bonasio R."/>
            <person name="Zhang G."/>
            <person name="Ye C."/>
            <person name="Mutti N.S."/>
            <person name="Fang X."/>
            <person name="Qin N."/>
            <person name="Donahue G."/>
            <person name="Yang P."/>
            <person name="Li Q."/>
            <person name="Li C."/>
            <person name="Zhang P."/>
            <person name="Huang Z."/>
            <person name="Berger S.L."/>
            <person name="Reinberg D."/>
            <person name="Wang J."/>
            <person name="Liebig J."/>
        </authorList>
    </citation>
    <scope>NUCLEOTIDE SEQUENCE [LARGE SCALE GENOMIC DNA]</scope>
    <source>
        <strain evidence="2">C129</strain>
    </source>
</reference>
<protein>
    <submittedName>
        <fullName evidence="1">Uncharacterized protein</fullName>
    </submittedName>
</protein>
<name>E2AHB5_CAMFO</name>
<sequence length="364" mass="41243">MPGKRACAWVPPPLHFYRRLPRESERSQEGGKGQKLSGNSYSKILKCTNCKNIALYWRHLAWGRKTKPSLLDAPFSVFSCLSAKSADQTESDWQNPPLLLYPVVFVEIWGVPSEINSSSKCRQGGGRLENMIRYVEKEAEILDISRTVFQGDINSKCGTILVKSRSLTDLQVPWNRRSKKSPRKILEEEHVELQCLSRQSRERQSRRRSQVNSSYLILGRGTPLPLSRIFAKNIANAQIPRILASSAVSAGWKRETVATVQIQDTRAGLGGIMGIMEADTFWSAVAISPKSFGVFYGRTIKRTDTSRLKFSLGRGSERRTMIVNPIGRDEYELDFRILRNRFDPKSNRVCKLFPESDIGLPIHV</sequence>
<organism evidence="2">
    <name type="scientific">Camponotus floridanus</name>
    <name type="common">Florida carpenter ant</name>
    <dbReference type="NCBI Taxonomy" id="104421"/>
    <lineage>
        <taxon>Eukaryota</taxon>
        <taxon>Metazoa</taxon>
        <taxon>Ecdysozoa</taxon>
        <taxon>Arthropoda</taxon>
        <taxon>Hexapoda</taxon>
        <taxon>Insecta</taxon>
        <taxon>Pterygota</taxon>
        <taxon>Neoptera</taxon>
        <taxon>Endopterygota</taxon>
        <taxon>Hymenoptera</taxon>
        <taxon>Apocrita</taxon>
        <taxon>Aculeata</taxon>
        <taxon>Formicoidea</taxon>
        <taxon>Formicidae</taxon>
        <taxon>Formicinae</taxon>
        <taxon>Camponotus</taxon>
    </lineage>
</organism>
<keyword evidence="2" id="KW-1185">Reference proteome</keyword>
<dbReference type="AlphaFoldDB" id="E2AHB5"/>
<evidence type="ECO:0000313" key="2">
    <source>
        <dbReference type="Proteomes" id="UP000000311"/>
    </source>
</evidence>